<keyword evidence="1" id="KW-1133">Transmembrane helix</keyword>
<accession>A0A8B4U285</accession>
<dbReference type="AlphaFoldDB" id="A0A8B4U285"/>
<organism evidence="2 3">
    <name type="scientific">Klebsiella quasivariicola</name>
    <dbReference type="NCBI Taxonomy" id="2026240"/>
    <lineage>
        <taxon>Bacteria</taxon>
        <taxon>Pseudomonadati</taxon>
        <taxon>Pseudomonadota</taxon>
        <taxon>Gammaproteobacteria</taxon>
        <taxon>Enterobacterales</taxon>
        <taxon>Enterobacteriaceae</taxon>
        <taxon>Klebsiella/Raoultella group</taxon>
        <taxon>Klebsiella</taxon>
        <taxon>Klebsiella pneumoniae complex</taxon>
    </lineage>
</organism>
<sequence length="61" mass="7245">MSAFSFLYFINQTLLIPHYIGKKLFILIFDYYFIRGFVFAIFLLGICSIQKKMDIKLNVIN</sequence>
<keyword evidence="1" id="KW-0812">Transmembrane</keyword>
<gene>
    <name evidence="2" type="ORF">SAMEA3538780_05232</name>
</gene>
<proteinExistence type="predicted"/>
<dbReference type="EMBL" id="UJZG01000032">
    <property type="protein sequence ID" value="SXE03012.1"/>
    <property type="molecule type" value="Genomic_DNA"/>
</dbReference>
<evidence type="ECO:0000313" key="3">
    <source>
        <dbReference type="Proteomes" id="UP000257712"/>
    </source>
</evidence>
<comment type="caution">
    <text evidence="2">The sequence shown here is derived from an EMBL/GenBank/DDBJ whole genome shotgun (WGS) entry which is preliminary data.</text>
</comment>
<evidence type="ECO:0000313" key="2">
    <source>
        <dbReference type="EMBL" id="SXE03012.1"/>
    </source>
</evidence>
<keyword evidence="1" id="KW-0472">Membrane</keyword>
<dbReference type="Proteomes" id="UP000257712">
    <property type="component" value="Unassembled WGS sequence"/>
</dbReference>
<reference evidence="2 3" key="1">
    <citation type="submission" date="2018-08" db="EMBL/GenBank/DDBJ databases">
        <authorList>
            <consortium name="Pathogen Informatics"/>
        </authorList>
    </citation>
    <scope>NUCLEOTIDE SEQUENCE [LARGE SCALE GENOMIC DNA]</scope>
    <source>
        <strain evidence="2 3">EuSCAPE_IT371</strain>
    </source>
</reference>
<protein>
    <submittedName>
        <fullName evidence="2">Uncharacterized protein</fullName>
    </submittedName>
</protein>
<evidence type="ECO:0000256" key="1">
    <source>
        <dbReference type="SAM" id="Phobius"/>
    </source>
</evidence>
<name>A0A8B4U285_9ENTR</name>
<feature type="transmembrane region" description="Helical" evidence="1">
    <location>
        <begin position="24"/>
        <end position="47"/>
    </location>
</feature>